<evidence type="ECO:0000256" key="8">
    <source>
        <dbReference type="SAM" id="MobiDB-lite"/>
    </source>
</evidence>
<dbReference type="SMART" id="SM00355">
    <property type="entry name" value="ZnF_C2H2"/>
    <property type="match status" value="2"/>
</dbReference>
<evidence type="ECO:0000313" key="12">
    <source>
        <dbReference type="Proteomes" id="UP000184073"/>
    </source>
</evidence>
<dbReference type="PROSITE" id="PS00028">
    <property type="entry name" value="ZINC_FINGER_C2H2_1"/>
    <property type="match status" value="2"/>
</dbReference>
<keyword evidence="7" id="KW-0863">Zinc-finger</keyword>
<dbReference type="SUPFAM" id="SSF57701">
    <property type="entry name" value="Zn2/Cys6 DNA-binding domain"/>
    <property type="match status" value="1"/>
</dbReference>
<dbReference type="CDD" id="cd12148">
    <property type="entry name" value="fungal_TF_MHR"/>
    <property type="match status" value="1"/>
</dbReference>
<evidence type="ECO:0000256" key="6">
    <source>
        <dbReference type="ARBA" id="ARBA00023242"/>
    </source>
</evidence>
<keyword evidence="1" id="KW-0479">Metal-binding</keyword>
<dbReference type="PROSITE" id="PS50157">
    <property type="entry name" value="ZINC_FINGER_C2H2_2"/>
    <property type="match status" value="2"/>
</dbReference>
<evidence type="ECO:0000256" key="4">
    <source>
        <dbReference type="ARBA" id="ARBA00023125"/>
    </source>
</evidence>
<evidence type="ECO:0000256" key="2">
    <source>
        <dbReference type="ARBA" id="ARBA00022833"/>
    </source>
</evidence>
<dbReference type="GeneID" id="63724833"/>
<dbReference type="InterPro" id="IPR013087">
    <property type="entry name" value="Znf_C2H2_type"/>
</dbReference>
<evidence type="ECO:0000256" key="7">
    <source>
        <dbReference type="PROSITE-ProRule" id="PRU00042"/>
    </source>
</evidence>
<feature type="domain" description="Zn(2)-C6 fungal-type" evidence="9">
    <location>
        <begin position="69"/>
        <end position="98"/>
    </location>
</feature>
<dbReference type="STRING" id="1036611.A0A1L9PYL9"/>
<dbReference type="GO" id="GO:0003677">
    <property type="term" value="F:DNA binding"/>
    <property type="evidence" value="ECO:0007669"/>
    <property type="project" value="UniProtKB-KW"/>
</dbReference>
<evidence type="ECO:0000256" key="3">
    <source>
        <dbReference type="ARBA" id="ARBA00023015"/>
    </source>
</evidence>
<dbReference type="Pfam" id="PF04082">
    <property type="entry name" value="Fungal_trans"/>
    <property type="match status" value="1"/>
</dbReference>
<dbReference type="RefSeq" id="XP_040672325.1">
    <property type="nucleotide sequence ID" value="XM_040809322.1"/>
</dbReference>
<keyword evidence="2" id="KW-0862">Zinc</keyword>
<dbReference type="Gene3D" id="3.30.160.60">
    <property type="entry name" value="Classic Zinc Finger"/>
    <property type="match status" value="1"/>
</dbReference>
<dbReference type="InterPro" id="IPR007219">
    <property type="entry name" value="XnlR_reg_dom"/>
</dbReference>
<sequence>MSPKTFRCGSRGCIASYQRKEHLRRHEKQHHQQALRCIVCDHEFGRRDTLRRHMQKIHDISEPPQVKRACTHCRNQKIRCEGGNPCKECSRRTIDCSRSGQRESTDESPPTLRQDSPSLQTNHSAKGSHYLELYWELFHSHWPFIHRTSFSEHETPLLIQSMVVLGLWMSQEPNAEAKAIELHNLLGSALRDQADVWDAFKSGQTCNSLAWPLPTYQAILLHIIFAGVVKPCGALGLDLKPCLLPDDLDLLTRLVASCKKIGMFYYPNMLFGCSLHNVGPFNWVIVEEVKHFNLALFKVWKAFGKSSKHGIGIDSLQVAGSADWGLGPHDLQFPLPKNVELWNAKSKEEWLAVGAEKMEGPDLNDTLMSEWIENSAEVLEGIGI</sequence>
<reference evidence="12" key="1">
    <citation type="journal article" date="2017" name="Genome Biol.">
        <title>Comparative genomics reveals high biological diversity and specific adaptations in the industrially and medically important fungal genus Aspergillus.</title>
        <authorList>
            <person name="de Vries R.P."/>
            <person name="Riley R."/>
            <person name="Wiebenga A."/>
            <person name="Aguilar-Osorio G."/>
            <person name="Amillis S."/>
            <person name="Uchima C.A."/>
            <person name="Anderluh G."/>
            <person name="Asadollahi M."/>
            <person name="Askin M."/>
            <person name="Barry K."/>
            <person name="Battaglia E."/>
            <person name="Bayram O."/>
            <person name="Benocci T."/>
            <person name="Braus-Stromeyer S.A."/>
            <person name="Caldana C."/>
            <person name="Canovas D."/>
            <person name="Cerqueira G.C."/>
            <person name="Chen F."/>
            <person name="Chen W."/>
            <person name="Choi C."/>
            <person name="Clum A."/>
            <person name="Dos Santos R.A."/>
            <person name="Damasio A.R."/>
            <person name="Diallinas G."/>
            <person name="Emri T."/>
            <person name="Fekete E."/>
            <person name="Flipphi M."/>
            <person name="Freyberg S."/>
            <person name="Gallo A."/>
            <person name="Gournas C."/>
            <person name="Habgood R."/>
            <person name="Hainaut M."/>
            <person name="Harispe M.L."/>
            <person name="Henrissat B."/>
            <person name="Hilden K.S."/>
            <person name="Hope R."/>
            <person name="Hossain A."/>
            <person name="Karabika E."/>
            <person name="Karaffa L."/>
            <person name="Karanyi Z."/>
            <person name="Krasevec N."/>
            <person name="Kuo A."/>
            <person name="Kusch H."/>
            <person name="LaButti K."/>
            <person name="Lagendijk E.L."/>
            <person name="Lapidus A."/>
            <person name="Levasseur A."/>
            <person name="Lindquist E."/>
            <person name="Lipzen A."/>
            <person name="Logrieco A.F."/>
            <person name="MacCabe A."/>
            <person name="Maekelae M.R."/>
            <person name="Malavazi I."/>
            <person name="Melin P."/>
            <person name="Meyer V."/>
            <person name="Mielnichuk N."/>
            <person name="Miskei M."/>
            <person name="Molnar A.P."/>
            <person name="Mule G."/>
            <person name="Ngan C.Y."/>
            <person name="Orejas M."/>
            <person name="Orosz E."/>
            <person name="Ouedraogo J.P."/>
            <person name="Overkamp K.M."/>
            <person name="Park H.-S."/>
            <person name="Perrone G."/>
            <person name="Piumi F."/>
            <person name="Punt P.J."/>
            <person name="Ram A.F."/>
            <person name="Ramon A."/>
            <person name="Rauscher S."/>
            <person name="Record E."/>
            <person name="Riano-Pachon D.M."/>
            <person name="Robert V."/>
            <person name="Roehrig J."/>
            <person name="Ruller R."/>
            <person name="Salamov A."/>
            <person name="Salih N.S."/>
            <person name="Samson R.A."/>
            <person name="Sandor E."/>
            <person name="Sanguinetti M."/>
            <person name="Schuetze T."/>
            <person name="Sepcic K."/>
            <person name="Shelest E."/>
            <person name="Sherlock G."/>
            <person name="Sophianopoulou V."/>
            <person name="Squina F.M."/>
            <person name="Sun H."/>
            <person name="Susca A."/>
            <person name="Todd R.B."/>
            <person name="Tsang A."/>
            <person name="Unkles S.E."/>
            <person name="van de Wiele N."/>
            <person name="van Rossen-Uffink D."/>
            <person name="Oliveira J.V."/>
            <person name="Vesth T.C."/>
            <person name="Visser J."/>
            <person name="Yu J.-H."/>
            <person name="Zhou M."/>
            <person name="Andersen M.R."/>
            <person name="Archer D.B."/>
            <person name="Baker S.E."/>
            <person name="Benoit I."/>
            <person name="Brakhage A.A."/>
            <person name="Braus G.H."/>
            <person name="Fischer R."/>
            <person name="Frisvad J.C."/>
            <person name="Goldman G.H."/>
            <person name="Houbraken J."/>
            <person name="Oakley B."/>
            <person name="Pocsi I."/>
            <person name="Scazzocchio C."/>
            <person name="Seiboth B."/>
            <person name="vanKuyk P.A."/>
            <person name="Wortman J."/>
            <person name="Dyer P.S."/>
            <person name="Grigoriev I.V."/>
        </authorList>
    </citation>
    <scope>NUCLEOTIDE SEQUENCE [LARGE SCALE GENOMIC DNA]</scope>
    <source>
        <strain evidence="12">CBS 583.65</strain>
    </source>
</reference>
<evidence type="ECO:0000256" key="5">
    <source>
        <dbReference type="ARBA" id="ARBA00023163"/>
    </source>
</evidence>
<dbReference type="Pfam" id="PF00172">
    <property type="entry name" value="Zn_clus"/>
    <property type="match status" value="1"/>
</dbReference>
<dbReference type="VEuPathDB" id="FungiDB:ASPVEDRAFT_200583"/>
<keyword evidence="4" id="KW-0238">DNA-binding</keyword>
<feature type="region of interest" description="Disordered" evidence="8">
    <location>
        <begin position="97"/>
        <end position="123"/>
    </location>
</feature>
<dbReference type="InterPro" id="IPR001138">
    <property type="entry name" value="Zn2Cys6_DnaBD"/>
</dbReference>
<name>A0A1L9PYL9_ASPVE</name>
<dbReference type="Proteomes" id="UP000184073">
    <property type="component" value="Unassembled WGS sequence"/>
</dbReference>
<evidence type="ECO:0000259" key="10">
    <source>
        <dbReference type="PROSITE" id="PS50157"/>
    </source>
</evidence>
<gene>
    <name evidence="11" type="ORF">ASPVEDRAFT_200583</name>
</gene>
<feature type="domain" description="C2H2-type" evidence="10">
    <location>
        <begin position="6"/>
        <end position="35"/>
    </location>
</feature>
<evidence type="ECO:0000313" key="11">
    <source>
        <dbReference type="EMBL" id="OJJ06563.1"/>
    </source>
</evidence>
<proteinExistence type="predicted"/>
<keyword evidence="12" id="KW-1185">Reference proteome</keyword>
<dbReference type="GO" id="GO:0008270">
    <property type="term" value="F:zinc ion binding"/>
    <property type="evidence" value="ECO:0007669"/>
    <property type="project" value="UniProtKB-KW"/>
</dbReference>
<organism evidence="11 12">
    <name type="scientific">Aspergillus versicolor CBS 583.65</name>
    <dbReference type="NCBI Taxonomy" id="1036611"/>
    <lineage>
        <taxon>Eukaryota</taxon>
        <taxon>Fungi</taxon>
        <taxon>Dikarya</taxon>
        <taxon>Ascomycota</taxon>
        <taxon>Pezizomycotina</taxon>
        <taxon>Eurotiomycetes</taxon>
        <taxon>Eurotiomycetidae</taxon>
        <taxon>Eurotiales</taxon>
        <taxon>Aspergillaceae</taxon>
        <taxon>Aspergillus</taxon>
        <taxon>Aspergillus subgen. Nidulantes</taxon>
    </lineage>
</organism>
<dbReference type="GO" id="GO:0000981">
    <property type="term" value="F:DNA-binding transcription factor activity, RNA polymerase II-specific"/>
    <property type="evidence" value="ECO:0007669"/>
    <property type="project" value="InterPro"/>
</dbReference>
<dbReference type="AlphaFoldDB" id="A0A1L9PYL9"/>
<dbReference type="PANTHER" id="PTHR47660">
    <property type="entry name" value="TRANSCRIPTION FACTOR WITH C2H2 AND ZN(2)-CYS(6) DNA BINDING DOMAIN (EUROFUNG)-RELATED-RELATED"/>
    <property type="match status" value="1"/>
</dbReference>
<dbReference type="EMBL" id="KV878135">
    <property type="protein sequence ID" value="OJJ06563.1"/>
    <property type="molecule type" value="Genomic_DNA"/>
</dbReference>
<dbReference type="InterPro" id="IPR036864">
    <property type="entry name" value="Zn2-C6_fun-type_DNA-bd_sf"/>
</dbReference>
<dbReference type="PROSITE" id="PS00463">
    <property type="entry name" value="ZN2_CY6_FUNGAL_1"/>
    <property type="match status" value="1"/>
</dbReference>
<evidence type="ECO:0000259" key="9">
    <source>
        <dbReference type="PROSITE" id="PS50048"/>
    </source>
</evidence>
<dbReference type="GO" id="GO:0006351">
    <property type="term" value="P:DNA-templated transcription"/>
    <property type="evidence" value="ECO:0007669"/>
    <property type="project" value="InterPro"/>
</dbReference>
<dbReference type="Gene3D" id="4.10.240.10">
    <property type="entry name" value="Zn(2)-C6 fungal-type DNA-binding domain"/>
    <property type="match status" value="1"/>
</dbReference>
<accession>A0A1L9PYL9</accession>
<dbReference type="PANTHER" id="PTHR47660:SF7">
    <property type="entry name" value="TRANSCRIPTION FACTOR WITH C2H2 AND ZN(2)-CYS(6) DNA BINDING DOMAIN (EUROFUNG)"/>
    <property type="match status" value="1"/>
</dbReference>
<evidence type="ECO:0000256" key="1">
    <source>
        <dbReference type="ARBA" id="ARBA00022723"/>
    </source>
</evidence>
<dbReference type="CDD" id="cd00067">
    <property type="entry name" value="GAL4"/>
    <property type="match status" value="1"/>
</dbReference>
<evidence type="ECO:0008006" key="13">
    <source>
        <dbReference type="Google" id="ProtNLM"/>
    </source>
</evidence>
<feature type="domain" description="C2H2-type" evidence="10">
    <location>
        <begin position="35"/>
        <end position="63"/>
    </location>
</feature>
<keyword evidence="6" id="KW-0539">Nucleus</keyword>
<keyword evidence="5" id="KW-0804">Transcription</keyword>
<keyword evidence="3" id="KW-0805">Transcription regulation</keyword>
<dbReference type="OrthoDB" id="10261408at2759"/>
<dbReference type="PROSITE" id="PS50048">
    <property type="entry name" value="ZN2_CY6_FUNGAL_2"/>
    <property type="match status" value="1"/>
</dbReference>
<dbReference type="SMART" id="SM00066">
    <property type="entry name" value="GAL4"/>
    <property type="match status" value="1"/>
</dbReference>
<feature type="compositionally biased region" description="Polar residues" evidence="8">
    <location>
        <begin position="107"/>
        <end position="123"/>
    </location>
</feature>
<protein>
    <recommendedName>
        <fullName evidence="13">Zn(2)-C6 fungal-type domain-containing protein</fullName>
    </recommendedName>
</protein>